<dbReference type="Pfam" id="PF03352">
    <property type="entry name" value="Adenine_glyco"/>
    <property type="match status" value="1"/>
</dbReference>
<evidence type="ECO:0000313" key="3">
    <source>
        <dbReference type="Proteomes" id="UP000824231"/>
    </source>
</evidence>
<sequence>MATDYPSWVDDSLMKDYYDNYWDQPTHDERCLYEMLCLELFQAGLTWKTVWKKRKGFERAFANFDVDQVAAFGEEQAAALKQDTGIIRNRLKIQATINNAQVLQKWHQNGKSLNDFIWGYVDGKSRMFHYQSSTDLPASDELSKKISKDMKKAGFRFVGPTIIFSYLCAVGIYQVKVDEW</sequence>
<reference evidence="2" key="1">
    <citation type="journal article" date="2021" name="PeerJ">
        <title>Extensive microbial diversity within the chicken gut microbiome revealed by metagenomics and culture.</title>
        <authorList>
            <person name="Gilroy R."/>
            <person name="Ravi A."/>
            <person name="Getino M."/>
            <person name="Pursley I."/>
            <person name="Horton D.L."/>
            <person name="Alikhan N.F."/>
            <person name="Baker D."/>
            <person name="Gharbi K."/>
            <person name="Hall N."/>
            <person name="Watson M."/>
            <person name="Adriaenssens E.M."/>
            <person name="Foster-Nyarko E."/>
            <person name="Jarju S."/>
            <person name="Secka A."/>
            <person name="Antonio M."/>
            <person name="Oren A."/>
            <person name="Chaudhuri R.R."/>
            <person name="La Ragione R."/>
            <person name="Hildebrand F."/>
            <person name="Pallen M.J."/>
        </authorList>
    </citation>
    <scope>NUCLEOTIDE SEQUENCE</scope>
    <source>
        <strain evidence="2">ChiSxjej3B15-572</strain>
    </source>
</reference>
<dbReference type="SUPFAM" id="SSF48150">
    <property type="entry name" value="DNA-glycosylase"/>
    <property type="match status" value="1"/>
</dbReference>
<dbReference type="GO" id="GO:0006284">
    <property type="term" value="P:base-excision repair"/>
    <property type="evidence" value="ECO:0007669"/>
    <property type="project" value="InterPro"/>
</dbReference>
<feature type="transmembrane region" description="Helical" evidence="1">
    <location>
        <begin position="153"/>
        <end position="175"/>
    </location>
</feature>
<protein>
    <submittedName>
        <fullName evidence="2">DNA-3-methyladenine glycosylase I</fullName>
    </submittedName>
</protein>
<gene>
    <name evidence="2" type="ORF">H9856_07515</name>
</gene>
<dbReference type="Proteomes" id="UP000824231">
    <property type="component" value="Unassembled WGS sequence"/>
</dbReference>
<proteinExistence type="predicted"/>
<reference evidence="2" key="2">
    <citation type="submission" date="2021-04" db="EMBL/GenBank/DDBJ databases">
        <authorList>
            <person name="Gilroy R."/>
        </authorList>
    </citation>
    <scope>NUCLEOTIDE SEQUENCE</scope>
    <source>
        <strain evidence="2">ChiSxjej3B15-572</strain>
    </source>
</reference>
<keyword evidence="1" id="KW-1133">Transmembrane helix</keyword>
<keyword evidence="1" id="KW-0812">Transmembrane</keyword>
<evidence type="ECO:0000256" key="1">
    <source>
        <dbReference type="SAM" id="Phobius"/>
    </source>
</evidence>
<accession>A0A9D1VJ91</accession>
<dbReference type="InterPro" id="IPR052891">
    <property type="entry name" value="DNA-3mA_glycosylase"/>
</dbReference>
<dbReference type="GO" id="GO:0008725">
    <property type="term" value="F:DNA-3-methyladenine glycosylase activity"/>
    <property type="evidence" value="ECO:0007669"/>
    <property type="project" value="InterPro"/>
</dbReference>
<dbReference type="Gene3D" id="1.10.340.30">
    <property type="entry name" value="Hypothetical protein, domain 2"/>
    <property type="match status" value="1"/>
</dbReference>
<dbReference type="InterPro" id="IPR011257">
    <property type="entry name" value="DNA_glycosylase"/>
</dbReference>
<comment type="caution">
    <text evidence="2">The sequence shown here is derived from an EMBL/GenBank/DDBJ whole genome shotgun (WGS) entry which is preliminary data.</text>
</comment>
<evidence type="ECO:0000313" key="2">
    <source>
        <dbReference type="EMBL" id="HIX36207.1"/>
    </source>
</evidence>
<organism evidence="2 3">
    <name type="scientific">Candidatus Limosilactobacillus merdigallinarum</name>
    <dbReference type="NCBI Taxonomy" id="2838652"/>
    <lineage>
        <taxon>Bacteria</taxon>
        <taxon>Bacillati</taxon>
        <taxon>Bacillota</taxon>
        <taxon>Bacilli</taxon>
        <taxon>Lactobacillales</taxon>
        <taxon>Lactobacillaceae</taxon>
        <taxon>Limosilactobacillus</taxon>
    </lineage>
</organism>
<dbReference type="PANTHER" id="PTHR30037">
    <property type="entry name" value="DNA-3-METHYLADENINE GLYCOSYLASE 1"/>
    <property type="match status" value="1"/>
</dbReference>
<dbReference type="InterPro" id="IPR005019">
    <property type="entry name" value="Adenine_glyco"/>
</dbReference>
<keyword evidence="1" id="KW-0472">Membrane</keyword>
<name>A0A9D1VJ91_9LACO</name>
<dbReference type="EMBL" id="DXFH01000030">
    <property type="protein sequence ID" value="HIX36207.1"/>
    <property type="molecule type" value="Genomic_DNA"/>
</dbReference>
<dbReference type="PANTHER" id="PTHR30037:SF4">
    <property type="entry name" value="DNA-3-METHYLADENINE GLYCOSYLASE I"/>
    <property type="match status" value="1"/>
</dbReference>
<dbReference type="AlphaFoldDB" id="A0A9D1VJ91"/>